<sequence>MFRRFLNIAALPLIRYKKPILAASFISFTSFYCIEDKIILEARKKIEQDILKMKSQFGSGIESKPEAEYYPEVKFGTKGNRYSITFVADQRMCDIFALLVNMLSQLQKLEGSFKIKDVHSTFENQIYSLQIDFEESVGNPKSKIVTQGTIYIYGEMTNEKPSMQIILEKTDQFSNADLEAFMACYVEANRPRTLQHIKNFSSSQQVQAEIKQQQEIKTGKTLQELEKTGVTIFMPDNKERNLDWNYLAGYEKQKRDIEDTVLLALQYPEVYDSLTALTRVKNEPNRPKAILFEGPPGTGKTTTARIIAQQVQIPLVYLPIESFMSKWYGESERQFADIWKGCQQLGRAIIFIDEIDAIAQQRGGEMHEVSRRILSTLLRKIDSFESNTNVLLICATNRKQDLDAAMLSRIDLSVKFDLPDNQARQEIFQRYAKHLTDKEREILSQLSNGMSGRNISDICKDAERRWAAKLIRKEVTEQLPSLAQYKETLTQRLNNFA</sequence>
<proteinExistence type="inferred from homology"/>
<dbReference type="GO" id="GO:0016887">
    <property type="term" value="F:ATP hydrolysis activity"/>
    <property type="evidence" value="ECO:0007669"/>
    <property type="project" value="InterPro"/>
</dbReference>
<evidence type="ECO:0000259" key="4">
    <source>
        <dbReference type="SMART" id="SM00382"/>
    </source>
</evidence>
<comment type="similarity">
    <text evidence="1">Belongs to the AAA ATPase family.</text>
</comment>
<evidence type="ECO:0000256" key="1">
    <source>
        <dbReference type="ARBA" id="ARBA00006914"/>
    </source>
</evidence>
<comment type="caution">
    <text evidence="5">The sequence shown here is derived from an EMBL/GenBank/DDBJ whole genome shotgun (WGS) entry which is preliminary data.</text>
</comment>
<name>A0A8S1TQK5_PAROT</name>
<dbReference type="OMA" id="RQFADIW"/>
<evidence type="ECO:0000256" key="2">
    <source>
        <dbReference type="ARBA" id="ARBA00022741"/>
    </source>
</evidence>
<dbReference type="EMBL" id="CAJJDP010000028">
    <property type="protein sequence ID" value="CAD8153837.1"/>
    <property type="molecule type" value="Genomic_DNA"/>
</dbReference>
<dbReference type="InterPro" id="IPR050221">
    <property type="entry name" value="26S_Proteasome_ATPase"/>
</dbReference>
<keyword evidence="6" id="KW-1185">Reference proteome</keyword>
<dbReference type="SMART" id="SM00382">
    <property type="entry name" value="AAA"/>
    <property type="match status" value="1"/>
</dbReference>
<gene>
    <name evidence="5" type="ORF">POCTA_138.1.T0280227</name>
</gene>
<dbReference type="AlphaFoldDB" id="A0A8S1TQK5"/>
<protein>
    <recommendedName>
        <fullName evidence="4">AAA+ ATPase domain-containing protein</fullName>
    </recommendedName>
</protein>
<keyword evidence="3" id="KW-0067">ATP-binding</keyword>
<dbReference type="Pfam" id="PF00004">
    <property type="entry name" value="AAA"/>
    <property type="match status" value="1"/>
</dbReference>
<dbReference type="InterPro" id="IPR003593">
    <property type="entry name" value="AAA+_ATPase"/>
</dbReference>
<evidence type="ECO:0000256" key="3">
    <source>
        <dbReference type="ARBA" id="ARBA00022840"/>
    </source>
</evidence>
<dbReference type="Proteomes" id="UP000683925">
    <property type="component" value="Unassembled WGS sequence"/>
</dbReference>
<dbReference type="OrthoDB" id="5925at2759"/>
<dbReference type="PANTHER" id="PTHR23073">
    <property type="entry name" value="26S PROTEASOME REGULATORY SUBUNIT"/>
    <property type="match status" value="1"/>
</dbReference>
<reference evidence="5" key="1">
    <citation type="submission" date="2021-01" db="EMBL/GenBank/DDBJ databases">
        <authorList>
            <consortium name="Genoscope - CEA"/>
            <person name="William W."/>
        </authorList>
    </citation>
    <scope>NUCLEOTIDE SEQUENCE</scope>
</reference>
<evidence type="ECO:0000313" key="6">
    <source>
        <dbReference type="Proteomes" id="UP000683925"/>
    </source>
</evidence>
<dbReference type="InterPro" id="IPR003959">
    <property type="entry name" value="ATPase_AAA_core"/>
</dbReference>
<evidence type="ECO:0000313" key="5">
    <source>
        <dbReference type="EMBL" id="CAD8153837.1"/>
    </source>
</evidence>
<organism evidence="5 6">
    <name type="scientific">Paramecium octaurelia</name>
    <dbReference type="NCBI Taxonomy" id="43137"/>
    <lineage>
        <taxon>Eukaryota</taxon>
        <taxon>Sar</taxon>
        <taxon>Alveolata</taxon>
        <taxon>Ciliophora</taxon>
        <taxon>Intramacronucleata</taxon>
        <taxon>Oligohymenophorea</taxon>
        <taxon>Peniculida</taxon>
        <taxon>Parameciidae</taxon>
        <taxon>Paramecium</taxon>
    </lineage>
</organism>
<feature type="domain" description="AAA+ ATPase" evidence="4">
    <location>
        <begin position="286"/>
        <end position="420"/>
    </location>
</feature>
<dbReference type="GO" id="GO:0005524">
    <property type="term" value="F:ATP binding"/>
    <property type="evidence" value="ECO:0007669"/>
    <property type="project" value="UniProtKB-KW"/>
</dbReference>
<accession>A0A8S1TQK5</accession>
<keyword evidence="2" id="KW-0547">Nucleotide-binding</keyword>